<accession>A0A917M7R6</accession>
<feature type="domain" description="FAD-binding PCMH-type" evidence="6">
    <location>
        <begin position="37"/>
        <end position="209"/>
    </location>
</feature>
<dbReference type="InterPro" id="IPR016167">
    <property type="entry name" value="FAD-bd_PCMH_sub1"/>
</dbReference>
<comment type="caution">
    <text evidence="7">The sequence shown here is derived from an EMBL/GenBank/DDBJ whole genome shotgun (WGS) entry which is preliminary data.</text>
</comment>
<dbReference type="GO" id="GO:0016491">
    <property type="term" value="F:oxidoreductase activity"/>
    <property type="evidence" value="ECO:0007669"/>
    <property type="project" value="UniProtKB-KW"/>
</dbReference>
<dbReference type="InterPro" id="IPR036318">
    <property type="entry name" value="FAD-bd_PCMH-like_sf"/>
</dbReference>
<dbReference type="Gene3D" id="3.40.462.20">
    <property type="match status" value="1"/>
</dbReference>
<dbReference type="RefSeq" id="WP_188456222.1">
    <property type="nucleotide sequence ID" value="NZ_BMFR01000015.1"/>
</dbReference>
<dbReference type="InterPro" id="IPR006094">
    <property type="entry name" value="Oxid_FAD_bind_N"/>
</dbReference>
<dbReference type="Gene3D" id="3.30.43.10">
    <property type="entry name" value="Uridine Diphospho-n-acetylenolpyruvylglucosamine Reductase, domain 2"/>
    <property type="match status" value="1"/>
</dbReference>
<dbReference type="Proteomes" id="UP000622860">
    <property type="component" value="Unassembled WGS sequence"/>
</dbReference>
<evidence type="ECO:0000256" key="1">
    <source>
        <dbReference type="ARBA" id="ARBA00001974"/>
    </source>
</evidence>
<dbReference type="Pfam" id="PF01565">
    <property type="entry name" value="FAD_binding_4"/>
    <property type="match status" value="1"/>
</dbReference>
<organism evidence="7 8">
    <name type="scientific">Virgibacillus oceani</name>
    <dbReference type="NCBI Taxonomy" id="1479511"/>
    <lineage>
        <taxon>Bacteria</taxon>
        <taxon>Bacillati</taxon>
        <taxon>Bacillota</taxon>
        <taxon>Bacilli</taxon>
        <taxon>Bacillales</taxon>
        <taxon>Bacillaceae</taxon>
        <taxon>Virgibacillus</taxon>
    </lineage>
</organism>
<evidence type="ECO:0000259" key="6">
    <source>
        <dbReference type="PROSITE" id="PS51387"/>
    </source>
</evidence>
<sequence>MDQRKRNPCPDLTGRIVIPGAPEYNEARLDYNFFTSQDKFPSIIVYCQNTKDVSNAIGWARCHNVPIRIRSGGHNHESFSTGTGVIVIDVSEMKRVSLDKSKGTAIVEPGVTGQELYETLYKEGFTQVGGTCPDVGISGLVLSGGMGPLLRRHGLTCDTLLSAQIVDADGRLIRATENNKYKDLFWALRGGGGGNFGVVVSITIKVFPAKPVTWFNIGWDWNQPIEEVIDTWQEFFSKADRRWFSHLDLWSKAFPTDQFDKLPIKVLGVYYGPPEEARKELSPFLNIGRPSNQEIELVNWNEAIQLFDESTAIFISEKPEYKSPGAFAVDTLPPAAIKTITKTLRNTTSPYFNVLIFSLGGAYSDIAPTDTAFYYRKDKFFLQYTVQWIEDENASKRIREVEALRGRLLPYTGGDYVGNPDSRIKDYLTAYFGGNADRLMRVKRKYDPNNVFHFPQSIPPAPASWDYDWSVKHNGPWYNNELLDK</sequence>
<reference evidence="7" key="2">
    <citation type="submission" date="2020-09" db="EMBL/GenBank/DDBJ databases">
        <authorList>
            <person name="Sun Q."/>
            <person name="Zhou Y."/>
        </authorList>
    </citation>
    <scope>NUCLEOTIDE SEQUENCE</scope>
    <source>
        <strain evidence="7">CGMCC 1.12754</strain>
    </source>
</reference>
<evidence type="ECO:0000256" key="5">
    <source>
        <dbReference type="ARBA" id="ARBA00023002"/>
    </source>
</evidence>
<dbReference type="InterPro" id="IPR016169">
    <property type="entry name" value="FAD-bd_PCMH_sub2"/>
</dbReference>
<reference evidence="7" key="1">
    <citation type="journal article" date="2014" name="Int. J. Syst. Evol. Microbiol.">
        <title>Complete genome sequence of Corynebacterium casei LMG S-19264T (=DSM 44701T), isolated from a smear-ripened cheese.</title>
        <authorList>
            <consortium name="US DOE Joint Genome Institute (JGI-PGF)"/>
            <person name="Walter F."/>
            <person name="Albersmeier A."/>
            <person name="Kalinowski J."/>
            <person name="Ruckert C."/>
        </authorList>
    </citation>
    <scope>NUCLEOTIDE SEQUENCE</scope>
    <source>
        <strain evidence="7">CGMCC 1.12754</strain>
    </source>
</reference>
<protein>
    <submittedName>
        <fullName evidence="7">FAD-binding protein</fullName>
    </submittedName>
</protein>
<dbReference type="InterPro" id="IPR006093">
    <property type="entry name" value="Oxy_OxRdtase_FAD_BS"/>
</dbReference>
<evidence type="ECO:0000313" key="7">
    <source>
        <dbReference type="EMBL" id="GGG82700.1"/>
    </source>
</evidence>
<keyword evidence="3" id="KW-0285">Flavoprotein</keyword>
<dbReference type="InterPro" id="IPR012951">
    <property type="entry name" value="BBE"/>
</dbReference>
<dbReference type="EMBL" id="BMFR01000015">
    <property type="protein sequence ID" value="GGG82700.1"/>
    <property type="molecule type" value="Genomic_DNA"/>
</dbReference>
<comment type="cofactor">
    <cofactor evidence="1">
        <name>FAD</name>
        <dbReference type="ChEBI" id="CHEBI:57692"/>
    </cofactor>
</comment>
<dbReference type="InterPro" id="IPR050416">
    <property type="entry name" value="FAD-linked_Oxidoreductase"/>
</dbReference>
<comment type="similarity">
    <text evidence="2">Belongs to the oxygen-dependent FAD-linked oxidoreductase family.</text>
</comment>
<dbReference type="PROSITE" id="PS00862">
    <property type="entry name" value="OX2_COVAL_FAD"/>
    <property type="match status" value="1"/>
</dbReference>
<dbReference type="SUPFAM" id="SSF56176">
    <property type="entry name" value="FAD-binding/transporter-associated domain-like"/>
    <property type="match status" value="1"/>
</dbReference>
<evidence type="ECO:0000256" key="2">
    <source>
        <dbReference type="ARBA" id="ARBA00005466"/>
    </source>
</evidence>
<dbReference type="Gene3D" id="3.30.465.10">
    <property type="match status" value="1"/>
</dbReference>
<evidence type="ECO:0000313" key="8">
    <source>
        <dbReference type="Proteomes" id="UP000622860"/>
    </source>
</evidence>
<gene>
    <name evidence="7" type="ORF">GCM10011398_30300</name>
</gene>
<dbReference type="PANTHER" id="PTHR42973:SF39">
    <property type="entry name" value="FAD-BINDING PCMH-TYPE DOMAIN-CONTAINING PROTEIN"/>
    <property type="match status" value="1"/>
</dbReference>
<dbReference type="Pfam" id="PF08031">
    <property type="entry name" value="BBE"/>
    <property type="match status" value="1"/>
</dbReference>
<dbReference type="GO" id="GO:0071949">
    <property type="term" value="F:FAD binding"/>
    <property type="evidence" value="ECO:0007669"/>
    <property type="project" value="InterPro"/>
</dbReference>
<proteinExistence type="inferred from homology"/>
<name>A0A917M7R6_9BACI</name>
<evidence type="ECO:0000256" key="3">
    <source>
        <dbReference type="ARBA" id="ARBA00022630"/>
    </source>
</evidence>
<keyword evidence="5" id="KW-0560">Oxidoreductase</keyword>
<keyword evidence="8" id="KW-1185">Reference proteome</keyword>
<keyword evidence="4" id="KW-0274">FAD</keyword>
<dbReference type="PANTHER" id="PTHR42973">
    <property type="entry name" value="BINDING OXIDOREDUCTASE, PUTATIVE (AFU_ORTHOLOGUE AFUA_1G17690)-RELATED"/>
    <property type="match status" value="1"/>
</dbReference>
<evidence type="ECO:0000256" key="4">
    <source>
        <dbReference type="ARBA" id="ARBA00022827"/>
    </source>
</evidence>
<dbReference type="InterPro" id="IPR016166">
    <property type="entry name" value="FAD-bd_PCMH"/>
</dbReference>
<dbReference type="AlphaFoldDB" id="A0A917M7R6"/>
<dbReference type="PROSITE" id="PS51387">
    <property type="entry name" value="FAD_PCMH"/>
    <property type="match status" value="1"/>
</dbReference>